<comment type="caution">
    <text evidence="3">The sequence shown here is derived from an EMBL/GenBank/DDBJ whole genome shotgun (WGS) entry which is preliminary data.</text>
</comment>
<feature type="transmembrane region" description="Helical" evidence="2">
    <location>
        <begin position="7"/>
        <end position="29"/>
    </location>
</feature>
<dbReference type="PANTHER" id="PTHR33219">
    <property type="entry name" value="YLMG HOMOLOG PROTEIN 2, CHLOROPLASTIC"/>
    <property type="match status" value="1"/>
</dbReference>
<dbReference type="InterPro" id="IPR003425">
    <property type="entry name" value="CCB3/YggT"/>
</dbReference>
<reference evidence="3 4" key="1">
    <citation type="submission" date="2019-04" db="EMBL/GenBank/DDBJ databases">
        <title>Taxonomy of novel Haliea sp. from mangrove soil of West Coast of India.</title>
        <authorList>
            <person name="Verma A."/>
            <person name="Kumar P."/>
            <person name="Krishnamurthi S."/>
        </authorList>
    </citation>
    <scope>NUCLEOTIDE SEQUENCE [LARGE SCALE GENOMIC DNA]</scope>
    <source>
        <strain evidence="3 4">SAOS-164</strain>
    </source>
</reference>
<dbReference type="GO" id="GO:0016020">
    <property type="term" value="C:membrane"/>
    <property type="evidence" value="ECO:0007669"/>
    <property type="project" value="InterPro"/>
</dbReference>
<feature type="transmembrane region" description="Helical" evidence="2">
    <location>
        <begin position="67"/>
        <end position="88"/>
    </location>
</feature>
<gene>
    <name evidence="3" type="ORF">E4634_14495</name>
</gene>
<dbReference type="PANTHER" id="PTHR33219:SF14">
    <property type="entry name" value="PROTEIN COFACTOR ASSEMBLY OF COMPLEX C SUBUNIT B CCB3, CHLOROPLASTIC-RELATED"/>
    <property type="match status" value="1"/>
</dbReference>
<name>A0A4Z0LZY3_9GAMM</name>
<proteinExistence type="inferred from homology"/>
<sequence length="195" mass="21231">MGALNEIAIYLVQTALSLYLVAMLLRFLLQLVRADFYNPVSQFLVKITNPLVLPLRRVLPGFGGIDLSSLVLCLLLQMLIFIVLLGLYGAGFPSPIALLVWAPIGLLSLLLNVYFIAIIAMIILSWLSPGGGHPVVMLLYQLTEPVMSPFRRLLPPMGGFDFSPIMVFILLNVAQIIVRNLAGGVGLHPALVIGL</sequence>
<protein>
    <submittedName>
        <fullName evidence="3">YggT family protein</fullName>
    </submittedName>
</protein>
<feature type="transmembrane region" description="Helical" evidence="2">
    <location>
        <begin position="100"/>
        <end position="127"/>
    </location>
</feature>
<dbReference type="AlphaFoldDB" id="A0A4Z0LZY3"/>
<keyword evidence="2" id="KW-0812">Transmembrane</keyword>
<comment type="similarity">
    <text evidence="1">Belongs to the YggT family.</text>
</comment>
<evidence type="ECO:0000256" key="1">
    <source>
        <dbReference type="ARBA" id="ARBA00010894"/>
    </source>
</evidence>
<dbReference type="Pfam" id="PF02325">
    <property type="entry name" value="CCB3_YggT"/>
    <property type="match status" value="2"/>
</dbReference>
<keyword evidence="2" id="KW-1133">Transmembrane helix</keyword>
<accession>A0A4Z0LZY3</accession>
<evidence type="ECO:0000313" key="3">
    <source>
        <dbReference type="EMBL" id="TGD72724.1"/>
    </source>
</evidence>
<evidence type="ECO:0000256" key="2">
    <source>
        <dbReference type="SAM" id="Phobius"/>
    </source>
</evidence>
<evidence type="ECO:0000313" key="4">
    <source>
        <dbReference type="Proteomes" id="UP000298050"/>
    </source>
</evidence>
<dbReference type="Proteomes" id="UP000298050">
    <property type="component" value="Unassembled WGS sequence"/>
</dbReference>
<feature type="transmembrane region" description="Helical" evidence="2">
    <location>
        <begin position="157"/>
        <end position="178"/>
    </location>
</feature>
<keyword evidence="2" id="KW-0472">Membrane</keyword>
<dbReference type="OrthoDB" id="9806665at2"/>
<keyword evidence="4" id="KW-1185">Reference proteome</keyword>
<organism evidence="3 4">
    <name type="scientific">Mangrovimicrobium sediminis</name>
    <dbReference type="NCBI Taxonomy" id="2562682"/>
    <lineage>
        <taxon>Bacteria</taxon>
        <taxon>Pseudomonadati</taxon>
        <taxon>Pseudomonadota</taxon>
        <taxon>Gammaproteobacteria</taxon>
        <taxon>Cellvibrionales</taxon>
        <taxon>Halieaceae</taxon>
        <taxon>Mangrovimicrobium</taxon>
    </lineage>
</organism>
<dbReference type="RefSeq" id="WP_135445118.1">
    <property type="nucleotide sequence ID" value="NZ_SRLE01000009.1"/>
</dbReference>
<dbReference type="EMBL" id="SRLE01000009">
    <property type="protein sequence ID" value="TGD72724.1"/>
    <property type="molecule type" value="Genomic_DNA"/>
</dbReference>